<dbReference type="InterPro" id="IPR013762">
    <property type="entry name" value="Integrase-like_cat_sf"/>
</dbReference>
<dbReference type="InterPro" id="IPR010998">
    <property type="entry name" value="Integrase_recombinase_N"/>
</dbReference>
<reference evidence="5 6" key="1">
    <citation type="submission" date="2019-02" db="EMBL/GenBank/DDBJ databases">
        <title>Deep-cultivation of Planctomycetes and their phenomic and genomic characterization uncovers novel biology.</title>
        <authorList>
            <person name="Wiegand S."/>
            <person name="Jogler M."/>
            <person name="Boedeker C."/>
            <person name="Pinto D."/>
            <person name="Vollmers J."/>
            <person name="Rivas-Marin E."/>
            <person name="Kohn T."/>
            <person name="Peeters S.H."/>
            <person name="Heuer A."/>
            <person name="Rast P."/>
            <person name="Oberbeckmann S."/>
            <person name="Bunk B."/>
            <person name="Jeske O."/>
            <person name="Meyerdierks A."/>
            <person name="Storesund J.E."/>
            <person name="Kallscheuer N."/>
            <person name="Luecker S."/>
            <person name="Lage O.M."/>
            <person name="Pohl T."/>
            <person name="Merkel B.J."/>
            <person name="Hornburger P."/>
            <person name="Mueller R.-W."/>
            <person name="Bruemmer F."/>
            <person name="Labrenz M."/>
            <person name="Spormann A.M."/>
            <person name="Op Den Camp H."/>
            <person name="Overmann J."/>
            <person name="Amann R."/>
            <person name="Jetten M.S.M."/>
            <person name="Mascher T."/>
            <person name="Medema M.H."/>
            <person name="Devos D.P."/>
            <person name="Kaster A.-K."/>
            <person name="Ovreas L."/>
            <person name="Rohde M."/>
            <person name="Galperin M.Y."/>
            <person name="Jogler C."/>
        </authorList>
    </citation>
    <scope>NUCLEOTIDE SEQUENCE [LARGE SCALE GENOMIC DNA]</scope>
    <source>
        <strain evidence="5 6">KOR42</strain>
    </source>
</reference>
<dbReference type="OrthoDB" id="266605at2"/>
<dbReference type="SUPFAM" id="SSF56349">
    <property type="entry name" value="DNA breaking-rejoining enzymes"/>
    <property type="match status" value="1"/>
</dbReference>
<dbReference type="InterPro" id="IPR002104">
    <property type="entry name" value="Integrase_catalytic"/>
</dbReference>
<evidence type="ECO:0000313" key="5">
    <source>
        <dbReference type="EMBL" id="TWT39899.1"/>
    </source>
</evidence>
<dbReference type="GO" id="GO:0015074">
    <property type="term" value="P:DNA integration"/>
    <property type="evidence" value="ECO:0007669"/>
    <property type="project" value="InterPro"/>
</dbReference>
<name>A0A5C5VQB3_9PLAN</name>
<dbReference type="Pfam" id="PF00589">
    <property type="entry name" value="Phage_integrase"/>
    <property type="match status" value="1"/>
</dbReference>
<evidence type="ECO:0000259" key="4">
    <source>
        <dbReference type="PROSITE" id="PS51898"/>
    </source>
</evidence>
<sequence>MRSNVPVYVVRRSGRRFWQLKWIDPVTKKTIFRSTGTTVKREADRAAAKIEQQFSDGTFADPLNVTWKEFRDRYELEHLESLSDGNFLRVNAVLRWVERILKPRLLRSIDAGSISRLAKAMRSEGLEEATIKGNLAKLKSALNWAKTVDLLEEVPAFPKHKRAKRSTKTSPMKGRPITFEEFERMLRAIPAVITSQVDHARWVFFLNGLWYSGLRLGEALNLWWEGHEGLLVDLSTYRYPMFRIPSDGEKGGKDRIHPMTPDFAKFLKKVPSRRRFGRVFSLPSRSGEELQLDAVSRKVCALGEVAGVKVSKTKFASAHDLRRSFGDRWAVTVPMHYLQQLMRHESLDTTMRFYVGQNSEQVSSFLYETDEKPPQKKRRKKSP</sequence>
<dbReference type="InterPro" id="IPR011010">
    <property type="entry name" value="DNA_brk_join_enz"/>
</dbReference>
<evidence type="ECO:0000256" key="1">
    <source>
        <dbReference type="ARBA" id="ARBA00008857"/>
    </source>
</evidence>
<dbReference type="PROSITE" id="PS51898">
    <property type="entry name" value="TYR_RECOMBINASE"/>
    <property type="match status" value="1"/>
</dbReference>
<dbReference type="PANTHER" id="PTHR30349">
    <property type="entry name" value="PHAGE INTEGRASE-RELATED"/>
    <property type="match status" value="1"/>
</dbReference>
<dbReference type="RefSeq" id="WP_146512365.1">
    <property type="nucleotide sequence ID" value="NZ_SIHI01000061.1"/>
</dbReference>
<organism evidence="5 6">
    <name type="scientific">Thalassoglobus neptunius</name>
    <dbReference type="NCBI Taxonomy" id="1938619"/>
    <lineage>
        <taxon>Bacteria</taxon>
        <taxon>Pseudomonadati</taxon>
        <taxon>Planctomycetota</taxon>
        <taxon>Planctomycetia</taxon>
        <taxon>Planctomycetales</taxon>
        <taxon>Planctomycetaceae</taxon>
        <taxon>Thalassoglobus</taxon>
    </lineage>
</organism>
<dbReference type="Gene3D" id="1.10.443.10">
    <property type="entry name" value="Intergrase catalytic core"/>
    <property type="match status" value="1"/>
</dbReference>
<proteinExistence type="inferred from homology"/>
<dbReference type="PANTHER" id="PTHR30349:SF64">
    <property type="entry name" value="PROPHAGE INTEGRASE INTD-RELATED"/>
    <property type="match status" value="1"/>
</dbReference>
<protein>
    <submittedName>
        <fullName evidence="5">Site-specific tyrosine recombinase XerC</fullName>
    </submittedName>
</protein>
<keyword evidence="3" id="KW-0233">DNA recombination</keyword>
<dbReference type="GO" id="GO:0006310">
    <property type="term" value="P:DNA recombination"/>
    <property type="evidence" value="ECO:0007669"/>
    <property type="project" value="UniProtKB-KW"/>
</dbReference>
<keyword evidence="6" id="KW-1185">Reference proteome</keyword>
<dbReference type="CDD" id="cd00397">
    <property type="entry name" value="DNA_BRE_C"/>
    <property type="match status" value="1"/>
</dbReference>
<evidence type="ECO:0000256" key="3">
    <source>
        <dbReference type="ARBA" id="ARBA00023172"/>
    </source>
</evidence>
<gene>
    <name evidence="5" type="ORF">KOR42_50740</name>
</gene>
<accession>A0A5C5VQB3</accession>
<dbReference type="InterPro" id="IPR050090">
    <property type="entry name" value="Tyrosine_recombinase_XerCD"/>
</dbReference>
<comment type="caution">
    <text evidence="5">The sequence shown here is derived from an EMBL/GenBank/DDBJ whole genome shotgun (WGS) entry which is preliminary data.</text>
</comment>
<dbReference type="GO" id="GO:0003677">
    <property type="term" value="F:DNA binding"/>
    <property type="evidence" value="ECO:0007669"/>
    <property type="project" value="UniProtKB-KW"/>
</dbReference>
<evidence type="ECO:0000256" key="2">
    <source>
        <dbReference type="ARBA" id="ARBA00023125"/>
    </source>
</evidence>
<feature type="domain" description="Tyr recombinase" evidence="4">
    <location>
        <begin position="172"/>
        <end position="368"/>
    </location>
</feature>
<dbReference type="EMBL" id="SIHI01000061">
    <property type="protein sequence ID" value="TWT39899.1"/>
    <property type="molecule type" value="Genomic_DNA"/>
</dbReference>
<keyword evidence="2" id="KW-0238">DNA-binding</keyword>
<comment type="similarity">
    <text evidence="1">Belongs to the 'phage' integrase family.</text>
</comment>
<evidence type="ECO:0000313" key="6">
    <source>
        <dbReference type="Proteomes" id="UP000317243"/>
    </source>
</evidence>
<dbReference type="Proteomes" id="UP000317243">
    <property type="component" value="Unassembled WGS sequence"/>
</dbReference>
<dbReference type="Gene3D" id="1.10.150.130">
    <property type="match status" value="1"/>
</dbReference>
<dbReference type="AlphaFoldDB" id="A0A5C5VQB3"/>